<keyword evidence="2" id="KW-1185">Reference proteome</keyword>
<proteinExistence type="predicted"/>
<protein>
    <submittedName>
        <fullName evidence="1">Uncharacterized protein</fullName>
    </submittedName>
</protein>
<dbReference type="EMBL" id="JACHND010000001">
    <property type="protein sequence ID" value="MBB4700650.1"/>
    <property type="molecule type" value="Genomic_DNA"/>
</dbReference>
<dbReference type="Proteomes" id="UP000542210">
    <property type="component" value="Unassembled WGS sequence"/>
</dbReference>
<comment type="caution">
    <text evidence="1">The sequence shown here is derived from an EMBL/GenBank/DDBJ whole genome shotgun (WGS) entry which is preliminary data.</text>
</comment>
<gene>
    <name evidence="1" type="ORF">BJ982_002194</name>
</gene>
<dbReference type="AlphaFoldDB" id="A0A7W7D5G0"/>
<accession>A0A7W7D5G0</accession>
<name>A0A7W7D5G0_9ACTN</name>
<reference evidence="1 2" key="1">
    <citation type="submission" date="2020-08" db="EMBL/GenBank/DDBJ databases">
        <title>Sequencing the genomes of 1000 actinobacteria strains.</title>
        <authorList>
            <person name="Klenk H.-P."/>
        </authorList>
    </citation>
    <scope>NUCLEOTIDE SEQUENCE [LARGE SCALE GENOMIC DNA]</scope>
    <source>
        <strain evidence="1 2">DSM 45784</strain>
    </source>
</reference>
<organism evidence="1 2">
    <name type="scientific">Sphaerisporangium siamense</name>
    <dbReference type="NCBI Taxonomy" id="795645"/>
    <lineage>
        <taxon>Bacteria</taxon>
        <taxon>Bacillati</taxon>
        <taxon>Actinomycetota</taxon>
        <taxon>Actinomycetes</taxon>
        <taxon>Streptosporangiales</taxon>
        <taxon>Streptosporangiaceae</taxon>
        <taxon>Sphaerisporangium</taxon>
    </lineage>
</organism>
<dbReference type="RefSeq" id="WP_184879086.1">
    <property type="nucleotide sequence ID" value="NZ_JACHND010000001.1"/>
</dbReference>
<evidence type="ECO:0000313" key="2">
    <source>
        <dbReference type="Proteomes" id="UP000542210"/>
    </source>
</evidence>
<sequence length="66" mass="6450">MDAGGHEVGADAFVCSAGGDVGAFRVAEHDADLGAGLGSFGDELEDAGVLGEEEAAVDEDVDVVVG</sequence>
<evidence type="ECO:0000313" key="1">
    <source>
        <dbReference type="EMBL" id="MBB4700650.1"/>
    </source>
</evidence>